<sequence length="503" mass="54499">MFSFQRKDENRYIFLPLARTRKAKKHTSIESHAKAGRPEENRKRQRMKLSAALAHLFFMTVYSTAARTPPSDKRPDCTTACRCAHRVTNLEKYCDTTLKAAANRLEANSKTVNKLLAGASGAAHDMAIALAPLLATATAKLQEQLKESQTASEEILMQLQHFSAMRAQYYAISNLSTTTTTAATIVGDNTDYATSAVTAPTWKAITPAECDGIDPEDRAEVTAATLSKKQGLAESALHYHGQLACYANNPNSPCTAAAASDKIGVKITVDEKDPGNDETPLASGAFKRFGKKKVVTGKVTPAIIDNNITSLAAATSTLENLQDLTKIASYKQDALFQRLVAIITLGVPPDSKLTGDLERQVKSAIDTTYGKTDNEFQTKIWKPLDAQDSNYYSSSGVKSEKIKSLTSAEQTAGAIAWGLINKISAKQSLSTGNLANKKDLSTVCKNHVTRNDCTGETGCEFDETKTPKCFPKPSETKEETKEKKDAKTDSTCTGKEQKECANG</sequence>
<dbReference type="AlphaFoldDB" id="A0A1V0FYG4"/>
<feature type="compositionally biased region" description="Basic and acidic residues" evidence="1">
    <location>
        <begin position="27"/>
        <end position="42"/>
    </location>
</feature>
<proteinExistence type="predicted"/>
<feature type="region of interest" description="Disordered" evidence="1">
    <location>
        <begin position="24"/>
        <end position="44"/>
    </location>
</feature>
<organism evidence="2">
    <name type="scientific">Trypanosoma brucei</name>
    <dbReference type="NCBI Taxonomy" id="5691"/>
    <lineage>
        <taxon>Eukaryota</taxon>
        <taxon>Discoba</taxon>
        <taxon>Euglenozoa</taxon>
        <taxon>Kinetoplastea</taxon>
        <taxon>Metakinetoplastina</taxon>
        <taxon>Trypanosomatida</taxon>
        <taxon>Trypanosomatidae</taxon>
        <taxon>Trypanosoma</taxon>
    </lineage>
</organism>
<name>A0A1V0FYG4_9TRYP</name>
<reference evidence="2" key="1">
    <citation type="submission" date="2016-12" db="EMBL/GenBank/DDBJ databases">
        <title>Extending the VSGnome of Trypanosoma brucei strain TREU927.</title>
        <authorList>
            <person name="Cross G.A."/>
        </authorList>
    </citation>
    <scope>NUCLEOTIDE SEQUENCE</scope>
    <source>
        <strain evidence="2">Tb927.99.1501</strain>
    </source>
</reference>
<dbReference type="VEuPathDB" id="TriTrypDB:Tb927.5.4730"/>
<dbReference type="SUPFAM" id="SSF58087">
    <property type="entry name" value="Variant surface glycoprotein (N-terminal domain)"/>
    <property type="match status" value="1"/>
</dbReference>
<evidence type="ECO:0000256" key="1">
    <source>
        <dbReference type="SAM" id="MobiDB-lite"/>
    </source>
</evidence>
<feature type="region of interest" description="Disordered" evidence="1">
    <location>
        <begin position="460"/>
        <end position="503"/>
    </location>
</feature>
<evidence type="ECO:0000313" key="2">
    <source>
        <dbReference type="EMBL" id="ARB50803.1"/>
    </source>
</evidence>
<dbReference type="VEuPathDB" id="TriTrypDB:Tb427_000417400"/>
<feature type="compositionally biased region" description="Basic and acidic residues" evidence="1">
    <location>
        <begin position="474"/>
        <end position="488"/>
    </location>
</feature>
<accession>A0A1V0FYG4</accession>
<dbReference type="VEuPathDB" id="TriTrypDB:Tb1125.5.4730"/>
<dbReference type="EMBL" id="KY404552">
    <property type="protein sequence ID" value="ARB50803.1"/>
    <property type="molecule type" value="Genomic_DNA"/>
</dbReference>
<protein>
    <submittedName>
        <fullName evidence="2">Variant surface glycoprotein</fullName>
    </submittedName>
</protein>